<keyword evidence="1" id="KW-0732">Signal</keyword>
<gene>
    <name evidence="2" type="ORF">CAMP_LOCUS16841</name>
</gene>
<evidence type="ECO:0000313" key="3">
    <source>
        <dbReference type="Proteomes" id="UP001152747"/>
    </source>
</evidence>
<dbReference type="EMBL" id="CANHGI010000006">
    <property type="protein sequence ID" value="CAI5454204.1"/>
    <property type="molecule type" value="Genomic_DNA"/>
</dbReference>
<dbReference type="OrthoDB" id="5862455at2759"/>
<sequence length="131" mass="14452">MFSIIFSVGVFVNLVSAQAPMYLQATAPAYQQLPYYYPQQLQQVQQQQLQYYQPATVTCIPQCMPKLPTPPPEVITTPPAPQTTVVPDTIPCKCLIKITVTQGSSTYTRCSADSCTCPSGYSKCDKNCCRV</sequence>
<organism evidence="2 3">
    <name type="scientific">Caenorhabditis angaria</name>
    <dbReference type="NCBI Taxonomy" id="860376"/>
    <lineage>
        <taxon>Eukaryota</taxon>
        <taxon>Metazoa</taxon>
        <taxon>Ecdysozoa</taxon>
        <taxon>Nematoda</taxon>
        <taxon>Chromadorea</taxon>
        <taxon>Rhabditida</taxon>
        <taxon>Rhabditina</taxon>
        <taxon>Rhabditomorpha</taxon>
        <taxon>Rhabditoidea</taxon>
        <taxon>Rhabditidae</taxon>
        <taxon>Peloderinae</taxon>
        <taxon>Caenorhabditis</taxon>
    </lineage>
</organism>
<protein>
    <recommendedName>
        <fullName evidence="4">WAP domain-containing protein</fullName>
    </recommendedName>
</protein>
<name>A0A9P1J036_9PELO</name>
<feature type="signal peptide" evidence="1">
    <location>
        <begin position="1"/>
        <end position="17"/>
    </location>
</feature>
<proteinExistence type="predicted"/>
<accession>A0A9P1J036</accession>
<evidence type="ECO:0000256" key="1">
    <source>
        <dbReference type="SAM" id="SignalP"/>
    </source>
</evidence>
<feature type="chain" id="PRO_5040269083" description="WAP domain-containing protein" evidence="1">
    <location>
        <begin position="18"/>
        <end position="131"/>
    </location>
</feature>
<evidence type="ECO:0000313" key="2">
    <source>
        <dbReference type="EMBL" id="CAI5454204.1"/>
    </source>
</evidence>
<keyword evidence="3" id="KW-1185">Reference proteome</keyword>
<dbReference type="AlphaFoldDB" id="A0A9P1J036"/>
<reference evidence="2" key="1">
    <citation type="submission" date="2022-11" db="EMBL/GenBank/DDBJ databases">
        <authorList>
            <person name="Kikuchi T."/>
        </authorList>
    </citation>
    <scope>NUCLEOTIDE SEQUENCE</scope>
    <source>
        <strain evidence="2">PS1010</strain>
    </source>
</reference>
<dbReference type="Proteomes" id="UP001152747">
    <property type="component" value="Unassembled WGS sequence"/>
</dbReference>
<comment type="caution">
    <text evidence="2">The sequence shown here is derived from an EMBL/GenBank/DDBJ whole genome shotgun (WGS) entry which is preliminary data.</text>
</comment>
<evidence type="ECO:0008006" key="4">
    <source>
        <dbReference type="Google" id="ProtNLM"/>
    </source>
</evidence>